<dbReference type="PANTHER" id="PTHR46994:SF1">
    <property type="entry name" value="5'-METHYLTHIOADENOSINE NUCLEOSIDASE"/>
    <property type="match status" value="1"/>
</dbReference>
<evidence type="ECO:0000259" key="1">
    <source>
        <dbReference type="Pfam" id="PF01048"/>
    </source>
</evidence>
<dbReference type="Pfam" id="PF01048">
    <property type="entry name" value="PNP_UDP_1"/>
    <property type="match status" value="1"/>
</dbReference>
<gene>
    <name evidence="2" type="ORF">ES332_D02G277700v1</name>
</gene>
<dbReference type="InterPro" id="IPR000845">
    <property type="entry name" value="Nucleoside_phosphorylase_d"/>
</dbReference>
<feature type="domain" description="Nucleoside phosphorylase" evidence="1">
    <location>
        <begin position="27"/>
        <end position="166"/>
    </location>
</feature>
<proteinExistence type="predicted"/>
<dbReference type="EMBL" id="CM017624">
    <property type="protein sequence ID" value="TYH85579.1"/>
    <property type="molecule type" value="Genomic_DNA"/>
</dbReference>
<dbReference type="GO" id="GO:0008930">
    <property type="term" value="F:methylthioadenosine nucleosidase activity"/>
    <property type="evidence" value="ECO:0007669"/>
    <property type="project" value="InterPro"/>
</dbReference>
<dbReference type="InterPro" id="IPR044580">
    <property type="entry name" value="MTAN"/>
</dbReference>
<evidence type="ECO:0000313" key="2">
    <source>
        <dbReference type="EMBL" id="TYH85579.1"/>
    </source>
</evidence>
<dbReference type="SUPFAM" id="SSF53167">
    <property type="entry name" value="Purine and uridine phosphorylases"/>
    <property type="match status" value="1"/>
</dbReference>
<dbReference type="GO" id="GO:0019509">
    <property type="term" value="P:L-methionine salvage from methylthioadenosine"/>
    <property type="evidence" value="ECO:0007669"/>
    <property type="project" value="InterPro"/>
</dbReference>
<keyword evidence="3" id="KW-1185">Reference proteome</keyword>
<organism evidence="2 3">
    <name type="scientific">Gossypium tomentosum</name>
    <name type="common">Hawaiian cotton</name>
    <name type="synonym">Gossypium sandvicense</name>
    <dbReference type="NCBI Taxonomy" id="34277"/>
    <lineage>
        <taxon>Eukaryota</taxon>
        <taxon>Viridiplantae</taxon>
        <taxon>Streptophyta</taxon>
        <taxon>Embryophyta</taxon>
        <taxon>Tracheophyta</taxon>
        <taxon>Spermatophyta</taxon>
        <taxon>Magnoliopsida</taxon>
        <taxon>eudicotyledons</taxon>
        <taxon>Gunneridae</taxon>
        <taxon>Pentapetalae</taxon>
        <taxon>rosids</taxon>
        <taxon>malvids</taxon>
        <taxon>Malvales</taxon>
        <taxon>Malvaceae</taxon>
        <taxon>Malvoideae</taxon>
        <taxon>Gossypium</taxon>
    </lineage>
</organism>
<evidence type="ECO:0000313" key="3">
    <source>
        <dbReference type="Proteomes" id="UP000322667"/>
    </source>
</evidence>
<sequence>MAPHREGSDASVEAMVAQVEKHPISSILIIIAMQTEALPVVNKFQLIENPHSSFPKGVPWIHYHGAYKDIIINLVWPGKDLTFGVDSVGTISASLVTYASIQALQPDLIINAGTAGGFKEKGAAIGDVFLVSHVAFHDRRIPIPVFDLYGVGLRQTYSTPNLLKALNLKGAAVAYVAELLKVPAIFVKAVTDIVDGEKPTAEEFLQNLAAVTATLEEVVTQVIDFISGKCLPEL</sequence>
<accession>A0A5D2M310</accession>
<dbReference type="PANTHER" id="PTHR46994">
    <property type="entry name" value="5'-METHYLTHIOADENOSINE/S-ADENOSYLHOMOCYSTEINE NUCLEOSIDASE 1"/>
    <property type="match status" value="1"/>
</dbReference>
<dbReference type="Proteomes" id="UP000322667">
    <property type="component" value="Chromosome D02"/>
</dbReference>
<protein>
    <recommendedName>
        <fullName evidence="1">Nucleoside phosphorylase domain-containing protein</fullName>
    </recommendedName>
</protein>
<dbReference type="GO" id="GO:0009116">
    <property type="term" value="P:nucleoside metabolic process"/>
    <property type="evidence" value="ECO:0007669"/>
    <property type="project" value="InterPro"/>
</dbReference>
<reference evidence="2 3" key="1">
    <citation type="submission" date="2019-07" db="EMBL/GenBank/DDBJ databases">
        <title>WGS assembly of Gossypium tomentosum.</title>
        <authorList>
            <person name="Chen Z.J."/>
            <person name="Sreedasyam A."/>
            <person name="Ando A."/>
            <person name="Song Q."/>
            <person name="De L."/>
            <person name="Hulse-Kemp A."/>
            <person name="Ding M."/>
            <person name="Ye W."/>
            <person name="Kirkbride R."/>
            <person name="Jenkins J."/>
            <person name="Plott C."/>
            <person name="Lovell J."/>
            <person name="Lin Y.-M."/>
            <person name="Vaughn R."/>
            <person name="Liu B."/>
            <person name="Li W."/>
            <person name="Simpson S."/>
            <person name="Scheffler B."/>
            <person name="Saski C."/>
            <person name="Grover C."/>
            <person name="Hu G."/>
            <person name="Conover J."/>
            <person name="Carlson J."/>
            <person name="Shu S."/>
            <person name="Boston L."/>
            <person name="Williams M."/>
            <person name="Peterson D."/>
            <person name="Mcgee K."/>
            <person name="Jones D."/>
            <person name="Wendel J."/>
            <person name="Stelly D."/>
            <person name="Grimwood J."/>
            <person name="Schmutz J."/>
        </authorList>
    </citation>
    <scope>NUCLEOTIDE SEQUENCE [LARGE SCALE GENOMIC DNA]</scope>
    <source>
        <strain evidence="2">7179.01</strain>
    </source>
</reference>
<dbReference type="AlphaFoldDB" id="A0A5D2M310"/>
<dbReference type="Gene3D" id="3.40.50.1580">
    <property type="entry name" value="Nucleoside phosphorylase domain"/>
    <property type="match status" value="2"/>
</dbReference>
<dbReference type="InterPro" id="IPR035994">
    <property type="entry name" value="Nucleoside_phosphorylase_sf"/>
</dbReference>
<name>A0A5D2M310_GOSTO</name>